<feature type="transmembrane region" description="Helical" evidence="11">
    <location>
        <begin position="21"/>
        <end position="44"/>
    </location>
</feature>
<dbReference type="InterPro" id="IPR013525">
    <property type="entry name" value="ABC2_TM"/>
</dbReference>
<evidence type="ECO:0000256" key="4">
    <source>
        <dbReference type="ARBA" id="ARBA00022475"/>
    </source>
</evidence>
<feature type="transmembrane region" description="Helical" evidence="11">
    <location>
        <begin position="139"/>
        <end position="160"/>
    </location>
</feature>
<protein>
    <recommendedName>
        <fullName evidence="11">Transport permease protein</fullName>
    </recommendedName>
</protein>
<feature type="transmembrane region" description="Helical" evidence="11">
    <location>
        <begin position="56"/>
        <end position="74"/>
    </location>
</feature>
<evidence type="ECO:0000256" key="6">
    <source>
        <dbReference type="ARBA" id="ARBA00022692"/>
    </source>
</evidence>
<accession>A0A3S4CM96</accession>
<keyword evidence="4 11" id="KW-1003">Cell membrane</keyword>
<evidence type="ECO:0000256" key="11">
    <source>
        <dbReference type="RuleBase" id="RU361157"/>
    </source>
</evidence>
<keyword evidence="7" id="KW-0972">Capsule biogenesis/degradation</keyword>
<dbReference type="GO" id="GO:0043190">
    <property type="term" value="C:ATP-binding cassette (ABC) transporter complex"/>
    <property type="evidence" value="ECO:0007669"/>
    <property type="project" value="InterPro"/>
</dbReference>
<comment type="similarity">
    <text evidence="2 11">Belongs to the ABC-2 integral membrane protein family.</text>
</comment>
<dbReference type="OrthoDB" id="8479094at2"/>
<keyword evidence="5" id="KW-0762">Sugar transport</keyword>
<dbReference type="PANTHER" id="PTHR30413:SF10">
    <property type="entry name" value="CAPSULE POLYSACCHARIDE EXPORT INNER-MEMBRANE PROTEIN CTRC"/>
    <property type="match status" value="1"/>
</dbReference>
<feature type="transmembrane region" description="Helical" evidence="11">
    <location>
        <begin position="166"/>
        <end position="187"/>
    </location>
</feature>
<gene>
    <name evidence="13" type="primary">kpsM</name>
    <name evidence="13" type="ORF">PARHAE_03999</name>
</gene>
<dbReference type="InterPro" id="IPR000412">
    <property type="entry name" value="ABC_2_transport"/>
</dbReference>
<dbReference type="PANTHER" id="PTHR30413">
    <property type="entry name" value="INNER MEMBRANE TRANSPORT PERMEASE"/>
    <property type="match status" value="1"/>
</dbReference>
<evidence type="ECO:0000256" key="3">
    <source>
        <dbReference type="ARBA" id="ARBA00022448"/>
    </source>
</evidence>
<evidence type="ECO:0000256" key="9">
    <source>
        <dbReference type="ARBA" id="ARBA00023047"/>
    </source>
</evidence>
<dbReference type="GO" id="GO:0015920">
    <property type="term" value="P:lipopolysaccharide transport"/>
    <property type="evidence" value="ECO:0007669"/>
    <property type="project" value="TreeGrafter"/>
</dbReference>
<keyword evidence="3 11" id="KW-0813">Transport</keyword>
<evidence type="ECO:0000256" key="10">
    <source>
        <dbReference type="ARBA" id="ARBA00023136"/>
    </source>
</evidence>
<evidence type="ECO:0000256" key="2">
    <source>
        <dbReference type="ARBA" id="ARBA00007783"/>
    </source>
</evidence>
<evidence type="ECO:0000259" key="12">
    <source>
        <dbReference type="PROSITE" id="PS51012"/>
    </source>
</evidence>
<dbReference type="AlphaFoldDB" id="A0A3S4CM96"/>
<evidence type="ECO:0000256" key="7">
    <source>
        <dbReference type="ARBA" id="ARBA00022903"/>
    </source>
</evidence>
<dbReference type="PROSITE" id="PS51012">
    <property type="entry name" value="ABC_TM2"/>
    <property type="match status" value="1"/>
</dbReference>
<dbReference type="InterPro" id="IPR047817">
    <property type="entry name" value="ABC2_TM_bact-type"/>
</dbReference>
<keyword evidence="8 11" id="KW-1133">Transmembrane helix</keyword>
<evidence type="ECO:0000256" key="1">
    <source>
        <dbReference type="ARBA" id="ARBA00004651"/>
    </source>
</evidence>
<comment type="subcellular location">
    <subcellularLocation>
        <location evidence="11">Cell inner membrane</location>
        <topology evidence="11">Multi-pass membrane protein</topology>
    </subcellularLocation>
    <subcellularLocation>
        <location evidence="1">Cell membrane</location>
        <topology evidence="1">Multi-pass membrane protein</topology>
    </subcellularLocation>
</comment>
<dbReference type="GO" id="GO:0015774">
    <property type="term" value="P:polysaccharide transport"/>
    <property type="evidence" value="ECO:0007669"/>
    <property type="project" value="UniProtKB-KW"/>
</dbReference>
<name>A0A3S4CM96_9RHOB</name>
<evidence type="ECO:0000313" key="14">
    <source>
        <dbReference type="Proteomes" id="UP000270743"/>
    </source>
</evidence>
<feature type="transmembrane region" description="Helical" evidence="11">
    <location>
        <begin position="110"/>
        <end position="132"/>
    </location>
</feature>
<dbReference type="GO" id="GO:0140359">
    <property type="term" value="F:ABC-type transporter activity"/>
    <property type="evidence" value="ECO:0007669"/>
    <property type="project" value="InterPro"/>
</dbReference>
<dbReference type="Pfam" id="PF01061">
    <property type="entry name" value="ABC2_membrane"/>
    <property type="match status" value="1"/>
</dbReference>
<dbReference type="EMBL" id="UZWE01000079">
    <property type="protein sequence ID" value="VDS10780.1"/>
    <property type="molecule type" value="Genomic_DNA"/>
</dbReference>
<proteinExistence type="inferred from homology"/>
<evidence type="ECO:0000256" key="5">
    <source>
        <dbReference type="ARBA" id="ARBA00022597"/>
    </source>
</evidence>
<keyword evidence="6 11" id="KW-0812">Transmembrane</keyword>
<evidence type="ECO:0000256" key="8">
    <source>
        <dbReference type="ARBA" id="ARBA00022989"/>
    </source>
</evidence>
<feature type="transmembrane region" description="Helical" evidence="11">
    <location>
        <begin position="223"/>
        <end position="240"/>
    </location>
</feature>
<keyword evidence="14" id="KW-1185">Reference proteome</keyword>
<dbReference type="PRINTS" id="PR00164">
    <property type="entry name" value="ABC2TRNSPORT"/>
</dbReference>
<evidence type="ECO:0000313" key="13">
    <source>
        <dbReference type="EMBL" id="VDS10780.1"/>
    </source>
</evidence>
<reference evidence="13 14" key="1">
    <citation type="submission" date="2018-12" db="EMBL/GenBank/DDBJ databases">
        <authorList>
            <person name="Criscuolo A."/>
        </authorList>
    </citation>
    <scope>NUCLEOTIDE SEQUENCE [LARGE SCALE GENOMIC DNA]</scope>
    <source>
        <strain evidence="13">ACIP1116241</strain>
    </source>
</reference>
<keyword evidence="10 11" id="KW-0472">Membrane</keyword>
<keyword evidence="9" id="KW-0625">Polysaccharide transport</keyword>
<feature type="domain" description="ABC transmembrane type-2" evidence="12">
    <location>
        <begin position="22"/>
        <end position="243"/>
    </location>
</feature>
<dbReference type="Proteomes" id="UP000270743">
    <property type="component" value="Unassembled WGS sequence"/>
</dbReference>
<sequence length="250" mass="27970">MPRIIMALMLREMATTYGRSAGGYLWAILEPILGIALLSVIFSLTLARPGLGTNFPLFYASGLLPFLMFNDISGKVASAIRFSRPFLAYPSVTFVDILIARILLNALTHTAIMAIVLTSIVTIYQLPVVFDLSAIFKTLLCVTILATGVGTLNCYLSTAFPVWERIWSILTRPLFLMSGIFFLYGMMPPQAQNILWYNPLIHCIGMMRQGMYPTYQGDYLSPGYVIGVSVVLFVLGLMLLERNYKRLLER</sequence>
<organism evidence="13 14">
    <name type="scientific">Paracoccus haematequi</name>
    <dbReference type="NCBI Taxonomy" id="2491866"/>
    <lineage>
        <taxon>Bacteria</taxon>
        <taxon>Pseudomonadati</taxon>
        <taxon>Pseudomonadota</taxon>
        <taxon>Alphaproteobacteria</taxon>
        <taxon>Rhodobacterales</taxon>
        <taxon>Paracoccaceae</taxon>
        <taxon>Paracoccus</taxon>
    </lineage>
</organism>